<feature type="transmembrane region" description="Helical" evidence="1">
    <location>
        <begin position="122"/>
        <end position="144"/>
    </location>
</feature>
<sequence length="146" mass="15767">MPDLDLVLAILHHLAALTLLASLVAQLTLLKAPLCQQSVPMLARIDLGYGLSALAILVIGGLRVSFAAKGWEFYALNAAFWAKMALFAVIGGLSVVPTLLFRRWLRAGVIPATQLVLVRRLVTLEVALFALLPVFAVLMARGLIRL</sequence>
<dbReference type="Pfam" id="PF09980">
    <property type="entry name" value="DUF2214"/>
    <property type="match status" value="1"/>
</dbReference>
<dbReference type="EMBL" id="FTOA01000006">
    <property type="protein sequence ID" value="SIT06224.1"/>
    <property type="molecule type" value="Genomic_DNA"/>
</dbReference>
<accession>A0A1N7P6L0</accession>
<evidence type="ECO:0000313" key="2">
    <source>
        <dbReference type="EMBL" id="SIT06224.1"/>
    </source>
</evidence>
<reference evidence="2 3" key="1">
    <citation type="submission" date="2017-01" db="EMBL/GenBank/DDBJ databases">
        <authorList>
            <person name="Mah S.A."/>
            <person name="Swanson W.J."/>
            <person name="Moy G.W."/>
            <person name="Vacquier V.D."/>
        </authorList>
    </citation>
    <scope>NUCLEOTIDE SEQUENCE [LARGE SCALE GENOMIC DNA]</scope>
    <source>
        <strain evidence="2 3">DSM 11589</strain>
    </source>
</reference>
<organism evidence="2 3">
    <name type="scientific">Insolitispirillum peregrinum</name>
    <dbReference type="NCBI Taxonomy" id="80876"/>
    <lineage>
        <taxon>Bacteria</taxon>
        <taxon>Pseudomonadati</taxon>
        <taxon>Pseudomonadota</taxon>
        <taxon>Alphaproteobacteria</taxon>
        <taxon>Rhodospirillales</taxon>
        <taxon>Novispirillaceae</taxon>
        <taxon>Insolitispirillum</taxon>
    </lineage>
</organism>
<keyword evidence="1" id="KW-0472">Membrane</keyword>
<dbReference type="InterPro" id="IPR018706">
    <property type="entry name" value="DUF2214_membrane"/>
</dbReference>
<feature type="transmembrane region" description="Helical" evidence="1">
    <location>
        <begin position="47"/>
        <end position="68"/>
    </location>
</feature>
<keyword evidence="1" id="KW-0812">Transmembrane</keyword>
<evidence type="ECO:0000313" key="3">
    <source>
        <dbReference type="Proteomes" id="UP000185678"/>
    </source>
</evidence>
<dbReference type="AlphaFoldDB" id="A0A1N7P6L0"/>
<evidence type="ECO:0000256" key="1">
    <source>
        <dbReference type="SAM" id="Phobius"/>
    </source>
</evidence>
<feature type="transmembrane region" description="Helical" evidence="1">
    <location>
        <begin position="6"/>
        <end position="27"/>
    </location>
</feature>
<dbReference type="OrthoDB" id="826511at2"/>
<dbReference type="RefSeq" id="WP_076401426.1">
    <property type="nucleotide sequence ID" value="NZ_FTOA01000006.1"/>
</dbReference>
<dbReference type="STRING" id="80876.SAMN05421779_106105"/>
<protein>
    <submittedName>
        <fullName evidence="2">Putative membrane protein</fullName>
    </submittedName>
</protein>
<proteinExistence type="predicted"/>
<gene>
    <name evidence="2" type="ORF">SAMN05421779_106105</name>
</gene>
<feature type="transmembrane region" description="Helical" evidence="1">
    <location>
        <begin position="80"/>
        <end position="101"/>
    </location>
</feature>
<keyword evidence="3" id="KW-1185">Reference proteome</keyword>
<dbReference type="Proteomes" id="UP000185678">
    <property type="component" value="Unassembled WGS sequence"/>
</dbReference>
<keyword evidence="1" id="KW-1133">Transmembrane helix</keyword>
<name>A0A1N7P6L0_9PROT</name>